<reference evidence="3 4" key="1">
    <citation type="submission" date="2014-04" db="EMBL/GenBank/DDBJ databases">
        <title>Evolutionary Origins and Diversification of the Mycorrhizal Mutualists.</title>
        <authorList>
            <consortium name="DOE Joint Genome Institute"/>
            <consortium name="Mycorrhizal Genomics Consortium"/>
            <person name="Kohler A."/>
            <person name="Kuo A."/>
            <person name="Nagy L.G."/>
            <person name="Floudas D."/>
            <person name="Copeland A."/>
            <person name="Barry K.W."/>
            <person name="Cichocki N."/>
            <person name="Veneault-Fourrey C."/>
            <person name="LaButti K."/>
            <person name="Lindquist E.A."/>
            <person name="Lipzen A."/>
            <person name="Lundell T."/>
            <person name="Morin E."/>
            <person name="Murat C."/>
            <person name="Riley R."/>
            <person name="Ohm R."/>
            <person name="Sun H."/>
            <person name="Tunlid A."/>
            <person name="Henrissat B."/>
            <person name="Grigoriev I.V."/>
            <person name="Hibbett D.S."/>
            <person name="Martin F."/>
        </authorList>
    </citation>
    <scope>NUCLEOTIDE SEQUENCE [LARGE SCALE GENOMIC DNA]</scope>
    <source>
        <strain evidence="3 4">FD-317 M1</strain>
    </source>
</reference>
<dbReference type="AlphaFoldDB" id="A0A0D0BRZ8"/>
<keyword evidence="4" id="KW-1185">Reference proteome</keyword>
<dbReference type="OrthoDB" id="3206554at2759"/>
<dbReference type="Proteomes" id="UP000053593">
    <property type="component" value="Unassembled WGS sequence"/>
</dbReference>
<organism evidence="3 4">
    <name type="scientific">Collybiopsis luxurians FD-317 M1</name>
    <dbReference type="NCBI Taxonomy" id="944289"/>
    <lineage>
        <taxon>Eukaryota</taxon>
        <taxon>Fungi</taxon>
        <taxon>Dikarya</taxon>
        <taxon>Basidiomycota</taxon>
        <taxon>Agaricomycotina</taxon>
        <taxon>Agaricomycetes</taxon>
        <taxon>Agaricomycetidae</taxon>
        <taxon>Agaricales</taxon>
        <taxon>Marasmiineae</taxon>
        <taxon>Omphalotaceae</taxon>
        <taxon>Collybiopsis</taxon>
        <taxon>Collybiopsis luxurians</taxon>
    </lineage>
</organism>
<protein>
    <recommendedName>
        <fullName evidence="2">DUF6534 domain-containing protein</fullName>
    </recommendedName>
</protein>
<dbReference type="HOGENOM" id="CLU_046025_0_0_1"/>
<accession>A0A0D0BRZ8</accession>
<feature type="transmembrane region" description="Helical" evidence="1">
    <location>
        <begin position="191"/>
        <end position="216"/>
    </location>
</feature>
<evidence type="ECO:0000256" key="1">
    <source>
        <dbReference type="SAM" id="Phobius"/>
    </source>
</evidence>
<gene>
    <name evidence="3" type="ORF">GYMLUDRAFT_98266</name>
</gene>
<feature type="transmembrane region" description="Helical" evidence="1">
    <location>
        <begin position="148"/>
        <end position="170"/>
    </location>
</feature>
<dbReference type="Pfam" id="PF20152">
    <property type="entry name" value="DUF6534"/>
    <property type="match status" value="1"/>
</dbReference>
<keyword evidence="1" id="KW-0812">Transmembrane</keyword>
<dbReference type="InterPro" id="IPR045339">
    <property type="entry name" value="DUF6534"/>
</dbReference>
<dbReference type="EMBL" id="KN834787">
    <property type="protein sequence ID" value="KIK58016.1"/>
    <property type="molecule type" value="Genomic_DNA"/>
</dbReference>
<feature type="transmembrane region" description="Helical" evidence="1">
    <location>
        <begin position="12"/>
        <end position="36"/>
    </location>
</feature>
<keyword evidence="1" id="KW-1133">Transmembrane helix</keyword>
<sequence>MPTVPTLATSLGAILIGTLLGMLFTGILIVQCVIYWKSAREGDTWRTMLMDLLHSLFIWMASWDWFITGKEQDPDLIPLMYSWRIFKLTYRNYWVTFPITMLAVLRVVGAIGTLDDIIDSSSLNSNDLLVAGAYMYHLKTLSACRAKIGWLFSGGLALSCIVDILITSAMMIILKQSRARSLSMDSVIDSLIVYTLATSAVTALTTVASLICWLSMKNLVFLGLHLVISKLYANSVLAMLNYRPLLRASKSTSGSGGVIDFEVIRLRNNFPGRSGLPMTKPTSLPMVEVNVNKTMQMHTDDSVEK</sequence>
<keyword evidence="1" id="KW-0472">Membrane</keyword>
<evidence type="ECO:0000259" key="2">
    <source>
        <dbReference type="Pfam" id="PF20152"/>
    </source>
</evidence>
<dbReference type="PANTHER" id="PTHR40465:SF1">
    <property type="entry name" value="DUF6534 DOMAIN-CONTAINING PROTEIN"/>
    <property type="match status" value="1"/>
</dbReference>
<feature type="domain" description="DUF6534" evidence="2">
    <location>
        <begin position="159"/>
        <end position="243"/>
    </location>
</feature>
<name>A0A0D0BRZ8_9AGAR</name>
<feature type="transmembrane region" description="Helical" evidence="1">
    <location>
        <begin position="222"/>
        <end position="242"/>
    </location>
</feature>
<evidence type="ECO:0000313" key="4">
    <source>
        <dbReference type="Proteomes" id="UP000053593"/>
    </source>
</evidence>
<evidence type="ECO:0000313" key="3">
    <source>
        <dbReference type="EMBL" id="KIK58016.1"/>
    </source>
</evidence>
<proteinExistence type="predicted"/>
<dbReference type="PANTHER" id="PTHR40465">
    <property type="entry name" value="CHROMOSOME 1, WHOLE GENOME SHOTGUN SEQUENCE"/>
    <property type="match status" value="1"/>
</dbReference>